<feature type="domain" description="Flavin reductase like" evidence="2">
    <location>
        <begin position="21"/>
        <end position="168"/>
    </location>
</feature>
<gene>
    <name evidence="3" type="ORF">N798_06375</name>
</gene>
<dbReference type="InterPro" id="IPR002563">
    <property type="entry name" value="Flavin_Rdtase-like_dom"/>
</dbReference>
<keyword evidence="4" id="KW-1185">Reference proteome</keyword>
<comment type="caution">
    <text evidence="3">The sequence shown here is derived from an EMBL/GenBank/DDBJ whole genome shotgun (WGS) entry which is preliminary data.</text>
</comment>
<evidence type="ECO:0000313" key="3">
    <source>
        <dbReference type="EMBL" id="KGN33587.1"/>
    </source>
</evidence>
<dbReference type="SMART" id="SM00903">
    <property type="entry name" value="Flavin_Reduct"/>
    <property type="match status" value="1"/>
</dbReference>
<dbReference type="InterPro" id="IPR050268">
    <property type="entry name" value="NADH-dep_flavin_reductase"/>
</dbReference>
<dbReference type="Proteomes" id="UP000029990">
    <property type="component" value="Unassembled WGS sequence"/>
</dbReference>
<dbReference type="PANTHER" id="PTHR30466:SF1">
    <property type="entry name" value="FMN REDUCTASE (NADH) RUTF"/>
    <property type="match status" value="1"/>
</dbReference>
<accession>A0ABR4XGH0</accession>
<dbReference type="Pfam" id="PF01613">
    <property type="entry name" value="Flavin_Reduct"/>
    <property type="match status" value="1"/>
</dbReference>
<organism evidence="3 4">
    <name type="scientific">Knoellia flava TL1</name>
    <dbReference type="NCBI Taxonomy" id="1385518"/>
    <lineage>
        <taxon>Bacteria</taxon>
        <taxon>Bacillati</taxon>
        <taxon>Actinomycetota</taxon>
        <taxon>Actinomycetes</taxon>
        <taxon>Micrococcales</taxon>
        <taxon>Intrasporangiaceae</taxon>
        <taxon>Knoellia</taxon>
    </lineage>
</organism>
<keyword evidence="1" id="KW-0560">Oxidoreductase</keyword>
<dbReference type="Gene3D" id="2.30.110.10">
    <property type="entry name" value="Electron Transport, Fmn-binding Protein, Chain A"/>
    <property type="match status" value="1"/>
</dbReference>
<reference evidence="3 4" key="1">
    <citation type="submission" date="2013-08" db="EMBL/GenBank/DDBJ databases">
        <title>The genome sequence of Knoellia flava.</title>
        <authorList>
            <person name="Zhu W."/>
            <person name="Wang G."/>
        </authorList>
    </citation>
    <scope>NUCLEOTIDE SEQUENCE [LARGE SCALE GENOMIC DNA]</scope>
    <source>
        <strain evidence="3 4">TL1</strain>
    </source>
</reference>
<proteinExistence type="predicted"/>
<evidence type="ECO:0000256" key="1">
    <source>
        <dbReference type="ARBA" id="ARBA00023002"/>
    </source>
</evidence>
<sequence>MTATGEEGAMGIDTDAYRHVIGRLAKGVAVVTTTASGHHHAITADSVTSVSLDPVLLLVCVETDARFHDAVLERGEFGVSVLAASQRAAAVWFSTPGRPLPGQMDRTPHTLTSSGIPLLDGALSTLECVVHDVHPAGDHSIIVGEVRAARLSGDPTPALVHFRGQYSALP</sequence>
<dbReference type="InterPro" id="IPR012349">
    <property type="entry name" value="Split_barrel_FMN-bd"/>
</dbReference>
<dbReference type="PANTHER" id="PTHR30466">
    <property type="entry name" value="FLAVIN REDUCTASE"/>
    <property type="match status" value="1"/>
</dbReference>
<evidence type="ECO:0000259" key="2">
    <source>
        <dbReference type="SMART" id="SM00903"/>
    </source>
</evidence>
<dbReference type="EMBL" id="AVPI01000012">
    <property type="protein sequence ID" value="KGN33587.1"/>
    <property type="molecule type" value="Genomic_DNA"/>
</dbReference>
<evidence type="ECO:0000313" key="4">
    <source>
        <dbReference type="Proteomes" id="UP000029990"/>
    </source>
</evidence>
<dbReference type="SUPFAM" id="SSF50475">
    <property type="entry name" value="FMN-binding split barrel"/>
    <property type="match status" value="1"/>
</dbReference>
<name>A0ABR4XGH0_9MICO</name>
<protein>
    <submittedName>
        <fullName evidence="3">Reductase</fullName>
    </submittedName>
</protein>